<evidence type="ECO:0000313" key="2">
    <source>
        <dbReference type="Proteomes" id="UP001054252"/>
    </source>
</evidence>
<dbReference type="AlphaFoldDB" id="A0AAV5MNV6"/>
<name>A0AAV5MNV6_9ROSI</name>
<keyword evidence="2" id="KW-1185">Reference proteome</keyword>
<gene>
    <name evidence="1" type="ORF">SLEP1_g58266</name>
</gene>
<proteinExistence type="predicted"/>
<reference evidence="1 2" key="1">
    <citation type="journal article" date="2021" name="Commun. Biol.">
        <title>The genome of Shorea leprosula (Dipterocarpaceae) highlights the ecological relevance of drought in aseasonal tropical rainforests.</title>
        <authorList>
            <person name="Ng K.K.S."/>
            <person name="Kobayashi M.J."/>
            <person name="Fawcett J.A."/>
            <person name="Hatakeyama M."/>
            <person name="Paape T."/>
            <person name="Ng C.H."/>
            <person name="Ang C.C."/>
            <person name="Tnah L.H."/>
            <person name="Lee C.T."/>
            <person name="Nishiyama T."/>
            <person name="Sese J."/>
            <person name="O'Brien M.J."/>
            <person name="Copetti D."/>
            <person name="Mohd Noor M.I."/>
            <person name="Ong R.C."/>
            <person name="Putra M."/>
            <person name="Sireger I.Z."/>
            <person name="Indrioko S."/>
            <person name="Kosugi Y."/>
            <person name="Izuno A."/>
            <person name="Isagi Y."/>
            <person name="Lee S.L."/>
            <person name="Shimizu K.K."/>
        </authorList>
    </citation>
    <scope>NUCLEOTIDE SEQUENCE [LARGE SCALE GENOMIC DNA]</scope>
    <source>
        <strain evidence="1">214</strain>
    </source>
</reference>
<protein>
    <submittedName>
        <fullName evidence="1">Uncharacterized protein</fullName>
    </submittedName>
</protein>
<organism evidence="1 2">
    <name type="scientific">Rubroshorea leprosula</name>
    <dbReference type="NCBI Taxonomy" id="152421"/>
    <lineage>
        <taxon>Eukaryota</taxon>
        <taxon>Viridiplantae</taxon>
        <taxon>Streptophyta</taxon>
        <taxon>Embryophyta</taxon>
        <taxon>Tracheophyta</taxon>
        <taxon>Spermatophyta</taxon>
        <taxon>Magnoliopsida</taxon>
        <taxon>eudicotyledons</taxon>
        <taxon>Gunneridae</taxon>
        <taxon>Pentapetalae</taxon>
        <taxon>rosids</taxon>
        <taxon>malvids</taxon>
        <taxon>Malvales</taxon>
        <taxon>Dipterocarpaceae</taxon>
        <taxon>Rubroshorea</taxon>
    </lineage>
</organism>
<dbReference type="Proteomes" id="UP001054252">
    <property type="component" value="Unassembled WGS sequence"/>
</dbReference>
<accession>A0AAV5MNV6</accession>
<evidence type="ECO:0000313" key="1">
    <source>
        <dbReference type="EMBL" id="GKV51631.1"/>
    </source>
</evidence>
<sequence length="38" mass="4349">MHVGEKFTMALAHTLNMDGTPDTSYYDQGWEEVSCRQV</sequence>
<dbReference type="EMBL" id="BPVZ01000521">
    <property type="protein sequence ID" value="GKV51631.1"/>
    <property type="molecule type" value="Genomic_DNA"/>
</dbReference>
<comment type="caution">
    <text evidence="1">The sequence shown here is derived from an EMBL/GenBank/DDBJ whole genome shotgun (WGS) entry which is preliminary data.</text>
</comment>